<keyword evidence="2" id="KW-0808">Transferase</keyword>
<reference evidence="2 3" key="1">
    <citation type="submission" date="2020-10" db="EMBL/GenBank/DDBJ databases">
        <title>Novel species in genus Corynebacterium.</title>
        <authorList>
            <person name="Zhang G."/>
        </authorList>
    </citation>
    <scope>NUCLEOTIDE SEQUENCE [LARGE SCALE GENOMIC DNA]</scope>
    <source>
        <strain evidence="2 3">DSM 45110</strain>
    </source>
</reference>
<dbReference type="InterPro" id="IPR002052">
    <property type="entry name" value="DNA_methylase_N6_adenine_CS"/>
</dbReference>
<dbReference type="InterPro" id="IPR040758">
    <property type="entry name" value="PrmC_N"/>
</dbReference>
<dbReference type="GO" id="GO:0032259">
    <property type="term" value="P:methylation"/>
    <property type="evidence" value="ECO:0007669"/>
    <property type="project" value="UniProtKB-KW"/>
</dbReference>
<dbReference type="InterPro" id="IPR050320">
    <property type="entry name" value="N5-glutamine_MTase"/>
</dbReference>
<dbReference type="GO" id="GO:0008168">
    <property type="term" value="F:methyltransferase activity"/>
    <property type="evidence" value="ECO:0007669"/>
    <property type="project" value="UniProtKB-KW"/>
</dbReference>
<accession>A0ABR9ZJW6</accession>
<dbReference type="PANTHER" id="PTHR18895">
    <property type="entry name" value="HEMK METHYLTRANSFERASE"/>
    <property type="match status" value="1"/>
</dbReference>
<dbReference type="Gene3D" id="1.10.8.10">
    <property type="entry name" value="DNA helicase RuvA subunit, C-terminal domain"/>
    <property type="match status" value="1"/>
</dbReference>
<evidence type="ECO:0000259" key="1">
    <source>
        <dbReference type="Pfam" id="PF17827"/>
    </source>
</evidence>
<dbReference type="SUPFAM" id="SSF53335">
    <property type="entry name" value="S-adenosyl-L-methionine-dependent methyltransferases"/>
    <property type="match status" value="1"/>
</dbReference>
<dbReference type="Pfam" id="PF17827">
    <property type="entry name" value="PrmC_N"/>
    <property type="match status" value="1"/>
</dbReference>
<evidence type="ECO:0000313" key="3">
    <source>
        <dbReference type="Proteomes" id="UP000635902"/>
    </source>
</evidence>
<dbReference type="InterPro" id="IPR029063">
    <property type="entry name" value="SAM-dependent_MTases_sf"/>
</dbReference>
<dbReference type="PANTHER" id="PTHR18895:SF74">
    <property type="entry name" value="MTRF1L RELEASE FACTOR GLUTAMINE METHYLTRANSFERASE"/>
    <property type="match status" value="1"/>
</dbReference>
<proteinExistence type="predicted"/>
<dbReference type="PROSITE" id="PS00092">
    <property type="entry name" value="N6_MTASE"/>
    <property type="match status" value="1"/>
</dbReference>
<sequence>MRLAAQQLAQAGVESPAAEARLLMSYALASEPKNGHPRIPVSSTDLFMRGPDPAPEAFVGWLERRLERVPLQHIVGSASFAGLDFLASPAGFIPRPETELLVEWATQFSPATVVDVCSGPGTIALALASHLSTPPLRIIGLEKDPAAVQLARANEAQLRERGFIAESVEITFQLFDVRGPERIAELGLAACADLVLSNPPYVPETALAEGLISPEVQQDPHQAVFGGADGMSLMGPLTDCLNQLTAPGARIAIEHDDATGAQVRSVLEARGMGEITQHRDLAGRERFVTATPRSRA</sequence>
<dbReference type="CDD" id="cd02440">
    <property type="entry name" value="AdoMet_MTases"/>
    <property type="match status" value="1"/>
</dbReference>
<comment type="caution">
    <text evidence="2">The sequence shown here is derived from an EMBL/GenBank/DDBJ whole genome shotgun (WGS) entry which is preliminary data.</text>
</comment>
<organism evidence="2 3">
    <name type="scientific">Corynebacterium suicordis DSM 45110</name>
    <dbReference type="NCBI Taxonomy" id="1121369"/>
    <lineage>
        <taxon>Bacteria</taxon>
        <taxon>Bacillati</taxon>
        <taxon>Actinomycetota</taxon>
        <taxon>Actinomycetes</taxon>
        <taxon>Mycobacteriales</taxon>
        <taxon>Corynebacteriaceae</taxon>
        <taxon>Corynebacterium</taxon>
    </lineage>
</organism>
<evidence type="ECO:0000313" key="2">
    <source>
        <dbReference type="EMBL" id="MBF4553283.1"/>
    </source>
</evidence>
<feature type="domain" description="Release factor glutamine methyltransferase N-terminal" evidence="1">
    <location>
        <begin position="2"/>
        <end position="76"/>
    </location>
</feature>
<dbReference type="Proteomes" id="UP000635902">
    <property type="component" value="Unassembled WGS sequence"/>
</dbReference>
<name>A0ABR9ZJW6_9CORY</name>
<protein>
    <submittedName>
        <fullName evidence="2">Peptide chain release factor N(5)-glutamine methyltransferase</fullName>
    </submittedName>
</protein>
<keyword evidence="3" id="KW-1185">Reference proteome</keyword>
<gene>
    <name evidence="2" type="ORF">IRY30_04195</name>
</gene>
<dbReference type="Gene3D" id="3.40.50.150">
    <property type="entry name" value="Vaccinia Virus protein VP39"/>
    <property type="match status" value="1"/>
</dbReference>
<keyword evidence="2" id="KW-0489">Methyltransferase</keyword>
<dbReference type="EMBL" id="JADKMY010000001">
    <property type="protein sequence ID" value="MBF4553283.1"/>
    <property type="molecule type" value="Genomic_DNA"/>
</dbReference>